<dbReference type="EMBL" id="LZZM01000208">
    <property type="protein sequence ID" value="OOM73864.1"/>
    <property type="molecule type" value="Genomic_DNA"/>
</dbReference>
<sequence>MNRILSEEFLNNYREIENTPLSNIGEFVYLRTYSRYLDNKKRRENWFETVLRTTEYNIELGINFKKKHGLFINMNDEIKEAELLFDNLFNLRTFTSGRTLYMGGTDIVKNYPLSNYNC</sequence>
<dbReference type="Pfam" id="PF17975">
    <property type="entry name" value="RNR_Alpha"/>
    <property type="match status" value="1"/>
</dbReference>
<dbReference type="Gene3D" id="3.20.70.20">
    <property type="match status" value="1"/>
</dbReference>
<accession>A0A1S8T8B7</accession>
<evidence type="ECO:0000313" key="3">
    <source>
        <dbReference type="Proteomes" id="UP000190890"/>
    </source>
</evidence>
<organism evidence="2 3">
    <name type="scientific">Clostridium puniceum</name>
    <dbReference type="NCBI Taxonomy" id="29367"/>
    <lineage>
        <taxon>Bacteria</taxon>
        <taxon>Bacillati</taxon>
        <taxon>Bacillota</taxon>
        <taxon>Clostridia</taxon>
        <taxon>Eubacteriales</taxon>
        <taxon>Clostridiaceae</taxon>
        <taxon>Clostridium</taxon>
    </lineage>
</organism>
<evidence type="ECO:0000313" key="2">
    <source>
        <dbReference type="EMBL" id="OOM73864.1"/>
    </source>
</evidence>
<name>A0A1S8T8B7_9CLOT</name>
<keyword evidence="3" id="KW-1185">Reference proteome</keyword>
<dbReference type="EC" id="1.17.4.2" evidence="2"/>
<dbReference type="STRING" id="29367.CLPUN_42990"/>
<dbReference type="Proteomes" id="UP000190890">
    <property type="component" value="Unassembled WGS sequence"/>
</dbReference>
<proteinExistence type="predicted"/>
<protein>
    <submittedName>
        <fullName evidence="2">Adenosylcobalamin-dependent ribonucleoside-triphosphate reductase</fullName>
        <ecNumber evidence="2">1.17.4.2</ecNumber>
    </submittedName>
</protein>
<comment type="caution">
    <text evidence="2">The sequence shown here is derived from an EMBL/GenBank/DDBJ whole genome shotgun (WGS) entry which is preliminary data.</text>
</comment>
<dbReference type="GO" id="GO:0008998">
    <property type="term" value="F:ribonucleoside-triphosphate reductase (thioredoxin) activity"/>
    <property type="evidence" value="ECO:0007669"/>
    <property type="project" value="UniProtKB-EC"/>
</dbReference>
<dbReference type="SUPFAM" id="SSF51998">
    <property type="entry name" value="PFL-like glycyl radical enzymes"/>
    <property type="match status" value="1"/>
</dbReference>
<gene>
    <name evidence="2" type="primary">rtpR_2</name>
    <name evidence="2" type="ORF">CLPUN_42990</name>
</gene>
<dbReference type="RefSeq" id="WP_242954219.1">
    <property type="nucleotide sequence ID" value="NZ_LZZM01000208.1"/>
</dbReference>
<dbReference type="InterPro" id="IPR040763">
    <property type="entry name" value="RNR_alpha_hel"/>
</dbReference>
<keyword evidence="2" id="KW-0560">Oxidoreductase</keyword>
<dbReference type="AlphaFoldDB" id="A0A1S8T8B7"/>
<reference evidence="2 3" key="1">
    <citation type="submission" date="2016-05" db="EMBL/GenBank/DDBJ databases">
        <title>Microbial solvent formation.</title>
        <authorList>
            <person name="Poehlein A."/>
            <person name="Montoya Solano J.D."/>
            <person name="Flitsch S."/>
            <person name="Krabben P."/>
            <person name="Duerre P."/>
            <person name="Daniel R."/>
        </authorList>
    </citation>
    <scope>NUCLEOTIDE SEQUENCE [LARGE SCALE GENOMIC DNA]</scope>
    <source>
        <strain evidence="2 3">DSM 2619</strain>
    </source>
</reference>
<evidence type="ECO:0000259" key="1">
    <source>
        <dbReference type="Pfam" id="PF17975"/>
    </source>
</evidence>
<feature type="domain" description="Ribonucleotide reductase alpha-helical" evidence="1">
    <location>
        <begin position="5"/>
        <end position="105"/>
    </location>
</feature>